<comment type="similarity">
    <text evidence="1 4">Belongs to the eukaryotic ribosomal protein eL29 family.</text>
</comment>
<dbReference type="Proteomes" id="UP000279259">
    <property type="component" value="Unassembled WGS sequence"/>
</dbReference>
<feature type="region of interest" description="Disordered" evidence="5">
    <location>
        <begin position="1"/>
        <end position="40"/>
    </location>
</feature>
<feature type="compositionally biased region" description="Basic residues" evidence="5">
    <location>
        <begin position="1"/>
        <end position="32"/>
    </location>
</feature>
<evidence type="ECO:0000256" key="1">
    <source>
        <dbReference type="ARBA" id="ARBA00010247"/>
    </source>
</evidence>
<dbReference type="OrthoDB" id="996720at2759"/>
<protein>
    <recommendedName>
        <fullName evidence="4">60S ribosomal protein L29</fullName>
    </recommendedName>
</protein>
<reference evidence="6 7" key="1">
    <citation type="submission" date="2018-11" db="EMBL/GenBank/DDBJ databases">
        <title>Genome sequence of Saitozyma podzolica DSM 27192.</title>
        <authorList>
            <person name="Aliyu H."/>
            <person name="Gorte O."/>
            <person name="Ochsenreither K."/>
        </authorList>
    </citation>
    <scope>NUCLEOTIDE SEQUENCE [LARGE SCALE GENOMIC DNA]</scope>
    <source>
        <strain evidence="6 7">DSM 27192</strain>
    </source>
</reference>
<evidence type="ECO:0000313" key="7">
    <source>
        <dbReference type="Proteomes" id="UP000279259"/>
    </source>
</evidence>
<dbReference type="Gene3D" id="6.10.140.1730">
    <property type="match status" value="1"/>
</dbReference>
<proteinExistence type="inferred from homology"/>
<keyword evidence="2 4" id="KW-0689">Ribosomal protein</keyword>
<keyword evidence="7" id="KW-1185">Reference proteome</keyword>
<evidence type="ECO:0000313" key="6">
    <source>
        <dbReference type="EMBL" id="RSH93247.1"/>
    </source>
</evidence>
<dbReference type="PANTHER" id="PTHR12884">
    <property type="entry name" value="60S RIBOSOMAL PROTEIN L29"/>
    <property type="match status" value="1"/>
</dbReference>
<comment type="caution">
    <text evidence="6">The sequence shown here is derived from an EMBL/GenBank/DDBJ whole genome shotgun (WGS) entry which is preliminary data.</text>
</comment>
<gene>
    <name evidence="6" type="primary">RPL29</name>
    <name evidence="6" type="ORF">EHS25_007601</name>
</gene>
<evidence type="ECO:0000256" key="2">
    <source>
        <dbReference type="ARBA" id="ARBA00022980"/>
    </source>
</evidence>
<dbReference type="PANTHER" id="PTHR12884:SF0">
    <property type="entry name" value="60S RIBOSOMAL PROTEIN L29"/>
    <property type="match status" value="1"/>
</dbReference>
<evidence type="ECO:0000256" key="4">
    <source>
        <dbReference type="RuleBase" id="RU364026"/>
    </source>
</evidence>
<evidence type="ECO:0000256" key="3">
    <source>
        <dbReference type="ARBA" id="ARBA00023274"/>
    </source>
</evidence>
<dbReference type="InterPro" id="IPR002673">
    <property type="entry name" value="Ribosomal_eL29"/>
</dbReference>
<dbReference type="GO" id="GO:0003735">
    <property type="term" value="F:structural constituent of ribosome"/>
    <property type="evidence" value="ECO:0007669"/>
    <property type="project" value="UniProtKB-UniRule"/>
</dbReference>
<dbReference type="Pfam" id="PF01779">
    <property type="entry name" value="Ribosomal_L29e"/>
    <property type="match status" value="1"/>
</dbReference>
<dbReference type="EMBL" id="RSCD01000004">
    <property type="protein sequence ID" value="RSH93247.1"/>
    <property type="molecule type" value="Genomic_DNA"/>
</dbReference>
<dbReference type="AlphaFoldDB" id="A0A427YQA3"/>
<dbReference type="STRING" id="1890683.A0A427YQA3"/>
<keyword evidence="3 4" id="KW-0687">Ribonucleoprotein</keyword>
<sequence length="62" mass="6936">MAKSKNHTAHNQNKKAHRNGITKVKTNRHKSMKGVDPKFRRNARFAALGTQKAVAEARKAKA</sequence>
<organism evidence="6 7">
    <name type="scientific">Saitozyma podzolica</name>
    <dbReference type="NCBI Taxonomy" id="1890683"/>
    <lineage>
        <taxon>Eukaryota</taxon>
        <taxon>Fungi</taxon>
        <taxon>Dikarya</taxon>
        <taxon>Basidiomycota</taxon>
        <taxon>Agaricomycotina</taxon>
        <taxon>Tremellomycetes</taxon>
        <taxon>Tremellales</taxon>
        <taxon>Trimorphomycetaceae</taxon>
        <taxon>Saitozyma</taxon>
    </lineage>
</organism>
<accession>A0A427YQA3</accession>
<dbReference type="GO" id="GO:0002181">
    <property type="term" value="P:cytoplasmic translation"/>
    <property type="evidence" value="ECO:0007669"/>
    <property type="project" value="TreeGrafter"/>
</dbReference>
<evidence type="ECO:0000256" key="5">
    <source>
        <dbReference type="SAM" id="MobiDB-lite"/>
    </source>
</evidence>
<dbReference type="GO" id="GO:0022625">
    <property type="term" value="C:cytosolic large ribosomal subunit"/>
    <property type="evidence" value="ECO:0007669"/>
    <property type="project" value="TreeGrafter"/>
</dbReference>
<name>A0A427YQA3_9TREE</name>